<dbReference type="Proteomes" id="UP000516305">
    <property type="component" value="Chromosome"/>
</dbReference>
<evidence type="ECO:0000313" key="2">
    <source>
        <dbReference type="EMBL" id="QNR22839.1"/>
    </source>
</evidence>
<dbReference type="SUPFAM" id="SSF48371">
    <property type="entry name" value="ARM repeat"/>
    <property type="match status" value="1"/>
</dbReference>
<keyword evidence="1" id="KW-1133">Transmembrane helix</keyword>
<gene>
    <name evidence="2" type="ORF">H4K34_10655</name>
</gene>
<dbReference type="Gene3D" id="1.25.10.10">
    <property type="entry name" value="Leucine-rich Repeat Variant"/>
    <property type="match status" value="1"/>
</dbReference>
<reference evidence="2 3" key="1">
    <citation type="submission" date="2020-08" db="EMBL/GenBank/DDBJ databases">
        <title>Croceimicrobium hydrocarbonivorans gen. nov., sp. nov., a novel marine bacterium isolated from a bacterial consortium that degrades polyethylene terephthalate.</title>
        <authorList>
            <person name="Liu R."/>
        </authorList>
    </citation>
    <scope>NUCLEOTIDE SEQUENCE [LARGE SCALE GENOMIC DNA]</scope>
    <source>
        <strain evidence="2 3">A20-9</strain>
    </source>
</reference>
<evidence type="ECO:0000313" key="3">
    <source>
        <dbReference type="Proteomes" id="UP000516305"/>
    </source>
</evidence>
<keyword evidence="1" id="KW-0812">Transmembrane</keyword>
<feature type="transmembrane region" description="Helical" evidence="1">
    <location>
        <begin position="21"/>
        <end position="41"/>
    </location>
</feature>
<dbReference type="InterPro" id="IPR011989">
    <property type="entry name" value="ARM-like"/>
</dbReference>
<dbReference type="InterPro" id="IPR016024">
    <property type="entry name" value="ARM-type_fold"/>
</dbReference>
<name>A0A7H0VAU1_9FLAO</name>
<dbReference type="AlphaFoldDB" id="A0A7H0VAU1"/>
<dbReference type="Pfam" id="PF13646">
    <property type="entry name" value="HEAT_2"/>
    <property type="match status" value="1"/>
</dbReference>
<protein>
    <submittedName>
        <fullName evidence="2">HEAT repeat domain-containing protein</fullName>
    </submittedName>
</protein>
<accession>A0A7H0VAU1</accession>
<dbReference type="EMBL" id="CP060139">
    <property type="protein sequence ID" value="QNR22839.1"/>
    <property type="molecule type" value="Genomic_DNA"/>
</dbReference>
<proteinExistence type="predicted"/>
<sequence>MREFLIDIYYFLLALEPRYKIVIFLVIALLISAAIMISIVLRERSRKNSIEARERRIKRQVEPIIQEIVFTEQDASQFKDAIKKINRIVDSTLYRRSNMNILNELILYYHRNLGGEAFTRLENLYREIGLKQIALENLRNGEWHVRAKAINDLSTMRMGETLFEILQYTDAENMHVRNEAQYAAVKLGGKKAMSFLNDLESPMSEWQQIRLLDQSRKFEYELIDHIGPWLKSKNDTVVIFALILMRHLNQYHEREQLRKLLYHRNEKVQEKAIETAIELAYSECIENLYEVYELTKNLRVKTAVLKAMGELGGSKEAGHLREVLVSGKEYELVMAAAKGLKRMGRHDVLTGYRENELSEKGENIVKHVLDDRI</sequence>
<dbReference type="KEGG" id="chyd:H4K34_10655"/>
<dbReference type="RefSeq" id="WP_210757406.1">
    <property type="nucleotide sequence ID" value="NZ_CP060139.1"/>
</dbReference>
<keyword evidence="3" id="KW-1185">Reference proteome</keyword>
<evidence type="ECO:0000256" key="1">
    <source>
        <dbReference type="SAM" id="Phobius"/>
    </source>
</evidence>
<keyword evidence="1" id="KW-0472">Membrane</keyword>
<organism evidence="2 3">
    <name type="scientific">Croceimicrobium hydrocarbonivorans</name>
    <dbReference type="NCBI Taxonomy" id="2761580"/>
    <lineage>
        <taxon>Bacteria</taxon>
        <taxon>Pseudomonadati</taxon>
        <taxon>Bacteroidota</taxon>
        <taxon>Flavobacteriia</taxon>
        <taxon>Flavobacteriales</taxon>
        <taxon>Owenweeksiaceae</taxon>
        <taxon>Croceimicrobium</taxon>
    </lineage>
</organism>